<dbReference type="AlphaFoldDB" id="A0A2U1T510"/>
<evidence type="ECO:0000256" key="2">
    <source>
        <dbReference type="ARBA" id="ARBA00022670"/>
    </source>
</evidence>
<name>A0A2U1T510_9CORY</name>
<evidence type="ECO:0000313" key="10">
    <source>
        <dbReference type="Proteomes" id="UP000244989"/>
    </source>
</evidence>
<dbReference type="EMBL" id="QEEZ01000019">
    <property type="protein sequence ID" value="PWC01087.1"/>
    <property type="molecule type" value="Genomic_DNA"/>
</dbReference>
<dbReference type="InterPro" id="IPR036590">
    <property type="entry name" value="SRAP-like"/>
</dbReference>
<keyword evidence="7" id="KW-0456">Lyase</keyword>
<dbReference type="EC" id="3.4.-.-" evidence="8"/>
<dbReference type="InterPro" id="IPR003738">
    <property type="entry name" value="SRAP"/>
</dbReference>
<dbReference type="Proteomes" id="UP000244989">
    <property type="component" value="Unassembled WGS sequence"/>
</dbReference>
<sequence>MCGRFVMFTTGEKLLGEIGALPGVQETHAPDGTPPERYNIAPTQQVGLVLYDGPVARFTPARWALLPHWKKDDSGPPLFNARAETVREKPSFRDAFQTQRGVMPLDGYYEWHVGENGKKQPYFVSLEGGEMLWAAALFSTGLDQLSCTMITTAAEVPMDWLHHRLPRFLEPSEVRQWCEGDADEAGELLTSAPTSLRERMRWQEADSAVGNVRNDHAGLMDAAESRLL</sequence>
<keyword evidence="6" id="KW-0238">DNA-binding</keyword>
<evidence type="ECO:0000256" key="6">
    <source>
        <dbReference type="ARBA" id="ARBA00023125"/>
    </source>
</evidence>
<evidence type="ECO:0000256" key="1">
    <source>
        <dbReference type="ARBA" id="ARBA00008136"/>
    </source>
</evidence>
<dbReference type="Pfam" id="PF02586">
    <property type="entry name" value="SRAP"/>
    <property type="match status" value="1"/>
</dbReference>
<keyword evidence="10" id="KW-1185">Reference proteome</keyword>
<proteinExistence type="inferred from homology"/>
<keyword evidence="3" id="KW-0227">DNA damage</keyword>
<evidence type="ECO:0000256" key="5">
    <source>
        <dbReference type="ARBA" id="ARBA00023124"/>
    </source>
</evidence>
<dbReference type="GO" id="GO:0006508">
    <property type="term" value="P:proteolysis"/>
    <property type="evidence" value="ECO:0007669"/>
    <property type="project" value="UniProtKB-KW"/>
</dbReference>
<evidence type="ECO:0000256" key="8">
    <source>
        <dbReference type="RuleBase" id="RU364100"/>
    </source>
</evidence>
<protein>
    <recommendedName>
        <fullName evidence="8">Abasic site processing protein</fullName>
        <ecNumber evidence="8">3.4.-.-</ecNumber>
    </recommendedName>
</protein>
<dbReference type="Gene3D" id="3.90.1680.10">
    <property type="entry name" value="SOS response associated peptidase-like"/>
    <property type="match status" value="1"/>
</dbReference>
<dbReference type="GO" id="GO:0016829">
    <property type="term" value="F:lyase activity"/>
    <property type="evidence" value="ECO:0007669"/>
    <property type="project" value="UniProtKB-KW"/>
</dbReference>
<dbReference type="GO" id="GO:0008233">
    <property type="term" value="F:peptidase activity"/>
    <property type="evidence" value="ECO:0007669"/>
    <property type="project" value="UniProtKB-KW"/>
</dbReference>
<keyword evidence="4 8" id="KW-0378">Hydrolase</keyword>
<evidence type="ECO:0000256" key="7">
    <source>
        <dbReference type="ARBA" id="ARBA00023239"/>
    </source>
</evidence>
<keyword evidence="5" id="KW-0190">Covalent protein-DNA linkage</keyword>
<reference evidence="10" key="1">
    <citation type="submission" date="2018-04" db="EMBL/GenBank/DDBJ databases">
        <authorList>
            <person name="Liu S."/>
            <person name="Wang Z."/>
            <person name="Li J."/>
        </authorList>
    </citation>
    <scope>NUCLEOTIDE SEQUENCE [LARGE SCALE GENOMIC DNA]</scope>
    <source>
        <strain evidence="10">2189</strain>
    </source>
</reference>
<dbReference type="GO" id="GO:0003697">
    <property type="term" value="F:single-stranded DNA binding"/>
    <property type="evidence" value="ECO:0007669"/>
    <property type="project" value="InterPro"/>
</dbReference>
<dbReference type="OrthoDB" id="9782620at2"/>
<evidence type="ECO:0000313" key="9">
    <source>
        <dbReference type="EMBL" id="PWC01087.1"/>
    </source>
</evidence>
<dbReference type="SUPFAM" id="SSF143081">
    <property type="entry name" value="BB1717-like"/>
    <property type="match status" value="1"/>
</dbReference>
<evidence type="ECO:0000256" key="3">
    <source>
        <dbReference type="ARBA" id="ARBA00022763"/>
    </source>
</evidence>
<accession>A0A2U1T510</accession>
<evidence type="ECO:0000256" key="4">
    <source>
        <dbReference type="ARBA" id="ARBA00022801"/>
    </source>
</evidence>
<comment type="similarity">
    <text evidence="1 8">Belongs to the SOS response-associated peptidase family.</text>
</comment>
<organism evidence="9 10">
    <name type="scientific">Corynebacterium yudongzhengii</name>
    <dbReference type="NCBI Taxonomy" id="2080740"/>
    <lineage>
        <taxon>Bacteria</taxon>
        <taxon>Bacillati</taxon>
        <taxon>Actinomycetota</taxon>
        <taxon>Actinomycetes</taxon>
        <taxon>Mycobacteriales</taxon>
        <taxon>Corynebacteriaceae</taxon>
        <taxon>Corynebacterium</taxon>
    </lineage>
</organism>
<gene>
    <name evidence="9" type="ORF">DF222_09360</name>
</gene>
<dbReference type="RefSeq" id="WP_108431035.1">
    <property type="nucleotide sequence ID" value="NZ_CP026947.1"/>
</dbReference>
<dbReference type="KEGG" id="cyz:C3B44_02805"/>
<comment type="caution">
    <text evidence="9">The sequence shown here is derived from an EMBL/GenBank/DDBJ whole genome shotgun (WGS) entry which is preliminary data.</text>
</comment>
<dbReference type="PANTHER" id="PTHR13604:SF0">
    <property type="entry name" value="ABASIC SITE PROCESSING PROTEIN HMCES"/>
    <property type="match status" value="1"/>
</dbReference>
<keyword evidence="2 8" id="KW-0645">Protease</keyword>
<dbReference type="GO" id="GO:0106300">
    <property type="term" value="P:protein-DNA covalent cross-linking repair"/>
    <property type="evidence" value="ECO:0007669"/>
    <property type="project" value="InterPro"/>
</dbReference>
<dbReference type="PANTHER" id="PTHR13604">
    <property type="entry name" value="DC12-RELATED"/>
    <property type="match status" value="1"/>
</dbReference>